<keyword evidence="2" id="KW-0472">Membrane</keyword>
<feature type="signal peptide" evidence="3">
    <location>
        <begin position="1"/>
        <end position="19"/>
    </location>
</feature>
<evidence type="ECO:0000259" key="4">
    <source>
        <dbReference type="Pfam" id="PF12770"/>
    </source>
</evidence>
<protein>
    <submittedName>
        <fullName evidence="5">CHAT domain-containing protein</fullName>
    </submittedName>
</protein>
<feature type="transmembrane region" description="Helical" evidence="2">
    <location>
        <begin position="985"/>
        <end position="1003"/>
    </location>
</feature>
<evidence type="ECO:0000256" key="1">
    <source>
        <dbReference type="PROSITE-ProRule" id="PRU00339"/>
    </source>
</evidence>
<dbReference type="InterPro" id="IPR011990">
    <property type="entry name" value="TPR-like_helical_dom_sf"/>
</dbReference>
<accession>A0A5D0R1K2</accession>
<keyword evidence="2" id="KW-1133">Transmembrane helix</keyword>
<keyword evidence="1" id="KW-0802">TPR repeat</keyword>
<evidence type="ECO:0000256" key="3">
    <source>
        <dbReference type="SAM" id="SignalP"/>
    </source>
</evidence>
<dbReference type="Pfam" id="PF12770">
    <property type="entry name" value="CHAT"/>
    <property type="match status" value="1"/>
</dbReference>
<dbReference type="PANTHER" id="PTHR10098">
    <property type="entry name" value="RAPSYN-RELATED"/>
    <property type="match status" value="1"/>
</dbReference>
<dbReference type="Gene3D" id="1.25.40.10">
    <property type="entry name" value="Tetratricopeptide repeat domain"/>
    <property type="match status" value="1"/>
</dbReference>
<feature type="repeat" description="TPR" evidence="1">
    <location>
        <begin position="239"/>
        <end position="272"/>
    </location>
</feature>
<dbReference type="Proteomes" id="UP000324358">
    <property type="component" value="Unassembled WGS sequence"/>
</dbReference>
<gene>
    <name evidence="5" type="ORF">ES675_04560</name>
</gene>
<dbReference type="PROSITE" id="PS50005">
    <property type="entry name" value="TPR"/>
    <property type="match status" value="1"/>
</dbReference>
<keyword evidence="2" id="KW-0812">Transmembrane</keyword>
<dbReference type="AlphaFoldDB" id="A0A5D0R1K2"/>
<dbReference type="EMBL" id="VSKL01000001">
    <property type="protein sequence ID" value="TYB75400.1"/>
    <property type="molecule type" value="Genomic_DNA"/>
</dbReference>
<evidence type="ECO:0000313" key="5">
    <source>
        <dbReference type="EMBL" id="TYB75400.1"/>
    </source>
</evidence>
<dbReference type="SUPFAM" id="SSF48452">
    <property type="entry name" value="TPR-like"/>
    <property type="match status" value="2"/>
</dbReference>
<dbReference type="OrthoDB" id="9771112at2"/>
<dbReference type="InterPro" id="IPR024983">
    <property type="entry name" value="CHAT_dom"/>
</dbReference>
<sequence length="1011" mass="116676">MKKLIFFLICSLTFHALFSQTTWQDYTKNADSLQLKFQFKDVIEPRQKAIEFAKTQQKDTVPFLNLLLEMSKNELATSNAELKSEAYKNLQSQIIELEESGAKPERVYQAYRRMYIFAHNYMRNMQDTDKYVAKSIDYHYKCQEIDSVVLMKTLHTSGVVSRVVGRLNASVAVLKKAEDLYQHIDPEVRNTNNMASIYLDLSMVYSYEFLNIPSKRLKYLKKSEATFKSVDKPNMDYFIGVYTNLSDYEELEGNYKKAENYLKKAIQLYKDNAALAQESRRGKIGFKRDLQFNASLIEIYRETGQEDNMLSLFDDMKAINTENTLDDIETDFIATAYLIVAKYYSFKNNDKALAYLNEGLELHKNISFKKLENQFIIEKIRVYIDDKQYAEAEKLLKKIEAEEKLRPSIEKEIVVQYAALNFKKKNNEAYTYINKLIHMFSEENKDLDIKTMSYQNFTPSLVLNDIQFLLELTENLDKSSFKDDAIKHTLYLIALKQFESNFNHEFLNEKLKKTYDKISFYFLEKASNNQLSESDRDLFLNFTETIEAKYLLNTFIANRSESGKSETDLLIHDEQRLRSNITYLKKKNIEKKSDSLRELIFEENRKLDAITDQIKNQDFYISQIINSEDSQNQLEVFNDRYIIKFKIVDNQVFRIIYNNNDIKFTNLGSYLDIKPEVIKMLSNIKDINVPVMEIKKYGANLHGILLTDVDLASDNNIYIIPDGILHYLPFELLISDDDYLLNQTKISYVSALSFIDSPVEINKENDKIALFAPSYNLFAPTDTQLAVRGEPYYLDGAIKEVNSISELFENSDVYTNNNASKEAFKSLSNDYSILHLSMHSFLNDADSELSSLVFSDTEADYELYISELYGLNLNANMVVLSACNTGVGEFKTGKGIVSMNTAFTAAGVPSVLSSLWSAPDDATKEIMVSFYKHLKDGNDKAEALQKAKQDFLSANENMSLDHPYYWAGFVMSGDISPIVDKKNNTIWYLIGGGALILLVVLFYRKQKKQAA</sequence>
<reference evidence="5 6" key="1">
    <citation type="submission" date="2019-08" db="EMBL/GenBank/DDBJ databases">
        <title>Genomes of Antarctic Bizionia species.</title>
        <authorList>
            <person name="Bowman J.P."/>
        </authorList>
    </citation>
    <scope>NUCLEOTIDE SEQUENCE [LARGE SCALE GENOMIC DNA]</scope>
    <source>
        <strain evidence="5 6">APA-1</strain>
    </source>
</reference>
<keyword evidence="3" id="KW-0732">Signal</keyword>
<proteinExistence type="predicted"/>
<organism evidence="5 6">
    <name type="scientific">Bizionia algoritergicola</name>
    <dbReference type="NCBI Taxonomy" id="291187"/>
    <lineage>
        <taxon>Bacteria</taxon>
        <taxon>Pseudomonadati</taxon>
        <taxon>Bacteroidota</taxon>
        <taxon>Flavobacteriia</taxon>
        <taxon>Flavobacteriales</taxon>
        <taxon>Flavobacteriaceae</taxon>
        <taxon>Bizionia</taxon>
    </lineage>
</organism>
<dbReference type="RefSeq" id="WP_066248763.1">
    <property type="nucleotide sequence ID" value="NZ_VSKL01000001.1"/>
</dbReference>
<feature type="chain" id="PRO_5022960080" evidence="3">
    <location>
        <begin position="20"/>
        <end position="1011"/>
    </location>
</feature>
<dbReference type="InterPro" id="IPR019734">
    <property type="entry name" value="TPR_rpt"/>
</dbReference>
<comment type="caution">
    <text evidence="5">The sequence shown here is derived from an EMBL/GenBank/DDBJ whole genome shotgun (WGS) entry which is preliminary data.</text>
</comment>
<keyword evidence="6" id="KW-1185">Reference proteome</keyword>
<name>A0A5D0R1K2_9FLAO</name>
<evidence type="ECO:0000256" key="2">
    <source>
        <dbReference type="SAM" id="Phobius"/>
    </source>
</evidence>
<feature type="domain" description="CHAT" evidence="4">
    <location>
        <begin position="697"/>
        <end position="974"/>
    </location>
</feature>
<evidence type="ECO:0000313" key="6">
    <source>
        <dbReference type="Proteomes" id="UP000324358"/>
    </source>
</evidence>